<reference evidence="1" key="1">
    <citation type="submission" date="2023-07" db="EMBL/GenBank/DDBJ databases">
        <title>Sorghum-associated microbial communities from plants grown in Nebraska, USA.</title>
        <authorList>
            <person name="Schachtman D."/>
        </authorList>
    </citation>
    <scope>NUCLEOTIDE SEQUENCE</scope>
    <source>
        <strain evidence="1">BE261</strain>
    </source>
</reference>
<sequence length="176" mass="18155">MRHRIIVAAVLLIAALALSGFLVTRKQQPSGPVTTGQGPASAAAKISFQGLPAPAGEQDLPALHAPGPGKGKALQISGPFDDRFVLEGLAFSGSAVSGTVRVTGTTSELLDLQVLAGFYDDTGSLLGTARFDHHLATEEPHSDIPAEPTEFTIDVPDQYQDAAVSAAVGVPVFVTE</sequence>
<comment type="caution">
    <text evidence="1">The sequence shown here is derived from an EMBL/GenBank/DDBJ whole genome shotgun (WGS) entry which is preliminary data.</text>
</comment>
<evidence type="ECO:0008006" key="3">
    <source>
        <dbReference type="Google" id="ProtNLM"/>
    </source>
</evidence>
<evidence type="ECO:0000313" key="1">
    <source>
        <dbReference type="EMBL" id="MDR7165664.1"/>
    </source>
</evidence>
<accession>A0AAW8NGG2</accession>
<organism evidence="1 2">
    <name type="scientific">Pseudarthrobacter oxydans</name>
    <name type="common">Arthrobacter oxydans</name>
    <dbReference type="NCBI Taxonomy" id="1671"/>
    <lineage>
        <taxon>Bacteria</taxon>
        <taxon>Bacillati</taxon>
        <taxon>Actinomycetota</taxon>
        <taxon>Actinomycetes</taxon>
        <taxon>Micrococcales</taxon>
        <taxon>Micrococcaceae</taxon>
        <taxon>Pseudarthrobacter</taxon>
    </lineage>
</organism>
<dbReference type="AlphaFoldDB" id="A0AAW8NGG2"/>
<gene>
    <name evidence="1" type="ORF">J2X12_003718</name>
</gene>
<dbReference type="Proteomes" id="UP001262032">
    <property type="component" value="Unassembled WGS sequence"/>
</dbReference>
<proteinExistence type="predicted"/>
<dbReference type="RefSeq" id="WP_310258278.1">
    <property type="nucleotide sequence ID" value="NZ_JAVDWN010000017.1"/>
</dbReference>
<name>A0AAW8NGG2_PSEOX</name>
<evidence type="ECO:0000313" key="2">
    <source>
        <dbReference type="Proteomes" id="UP001262032"/>
    </source>
</evidence>
<protein>
    <recommendedName>
        <fullName evidence="3">Secreted protein</fullName>
    </recommendedName>
</protein>
<dbReference type="EMBL" id="JAVDWN010000017">
    <property type="protein sequence ID" value="MDR7165664.1"/>
    <property type="molecule type" value="Genomic_DNA"/>
</dbReference>